<sequence>MAWISVHEDIIGGKLRELSKSLGCSQNESIGILIRLWLWCINNADKDGRIIGANQDDLAEILNIGKSKEIEADDIVKSLIECNWLELVDDTLYIHDWEEWQEPLYTFKERRERDRLRKKNERAIARASANPTPKPEPVKEPEPAEVSKPEKPKRGKLDYTENFEAFWSVYPRKEGKGEAYKKYKARLNDGYTEQELIMAAENYARRCATEHTEIKYIKHAKTFLSDSTPFLDYLPKARDTAPAPAQYNGIDGLPSS</sequence>
<name>A0AAW4WIT0_9FIRM</name>
<evidence type="ECO:0000313" key="3">
    <source>
        <dbReference type="Proteomes" id="UP001198893"/>
    </source>
</evidence>
<evidence type="ECO:0000256" key="1">
    <source>
        <dbReference type="SAM" id="MobiDB-lite"/>
    </source>
</evidence>
<proteinExistence type="predicted"/>
<gene>
    <name evidence="2" type="ORF">LKD47_10185</name>
</gene>
<dbReference type="RefSeq" id="WP_227710390.1">
    <property type="nucleotide sequence ID" value="NZ_JAJEQW010000010.1"/>
</dbReference>
<comment type="caution">
    <text evidence="2">The sequence shown here is derived from an EMBL/GenBank/DDBJ whole genome shotgun (WGS) entry which is preliminary data.</text>
</comment>
<dbReference type="Proteomes" id="UP001198893">
    <property type="component" value="Unassembled WGS sequence"/>
</dbReference>
<evidence type="ECO:0000313" key="2">
    <source>
        <dbReference type="EMBL" id="MCC2242665.1"/>
    </source>
</evidence>
<feature type="region of interest" description="Disordered" evidence="1">
    <location>
        <begin position="122"/>
        <end position="155"/>
    </location>
</feature>
<dbReference type="AlphaFoldDB" id="A0AAW4WIT0"/>
<reference evidence="2" key="1">
    <citation type="submission" date="2021-10" db="EMBL/GenBank/DDBJ databases">
        <title>Anaerobic single-cell dispensing facilitates the cultivation of human gut bacteria.</title>
        <authorList>
            <person name="Afrizal A."/>
        </authorList>
    </citation>
    <scope>NUCLEOTIDE SEQUENCE</scope>
    <source>
        <strain evidence="2">CLA-AA-H204</strain>
    </source>
</reference>
<organism evidence="2 3">
    <name type="scientific">Roseburia amylophila</name>
    <dbReference type="NCBI Taxonomy" id="2981794"/>
    <lineage>
        <taxon>Bacteria</taxon>
        <taxon>Bacillati</taxon>
        <taxon>Bacillota</taxon>
        <taxon>Clostridia</taxon>
        <taxon>Lachnospirales</taxon>
        <taxon>Lachnospiraceae</taxon>
        <taxon>Roseburia</taxon>
    </lineage>
</organism>
<dbReference type="EMBL" id="JAJEQW010000010">
    <property type="protein sequence ID" value="MCC2242665.1"/>
    <property type="molecule type" value="Genomic_DNA"/>
</dbReference>
<protein>
    <recommendedName>
        <fullName evidence="4">Phage replisome organiser N-terminal domain-containing protein</fullName>
    </recommendedName>
</protein>
<evidence type="ECO:0008006" key="4">
    <source>
        <dbReference type="Google" id="ProtNLM"/>
    </source>
</evidence>
<feature type="compositionally biased region" description="Basic and acidic residues" evidence="1">
    <location>
        <begin position="136"/>
        <end position="155"/>
    </location>
</feature>
<accession>A0AAW4WIT0</accession>